<evidence type="ECO:0000313" key="1">
    <source>
        <dbReference type="EMBL" id="JAH39695.1"/>
    </source>
</evidence>
<sequence>MGLTFIRTVSVSSLLASRQPDYTIFNLIGNIATWTRTRPP</sequence>
<reference evidence="1" key="2">
    <citation type="journal article" date="2015" name="Fish Shellfish Immunol.">
        <title>Early steps in the European eel (Anguilla anguilla)-Vibrio vulnificus interaction in the gills: Role of the RtxA13 toxin.</title>
        <authorList>
            <person name="Callol A."/>
            <person name="Pajuelo D."/>
            <person name="Ebbesson L."/>
            <person name="Teles M."/>
            <person name="MacKenzie S."/>
            <person name="Amaro C."/>
        </authorList>
    </citation>
    <scope>NUCLEOTIDE SEQUENCE</scope>
</reference>
<reference evidence="1" key="1">
    <citation type="submission" date="2014-11" db="EMBL/GenBank/DDBJ databases">
        <authorList>
            <person name="Amaro Gonzalez C."/>
        </authorList>
    </citation>
    <scope>NUCLEOTIDE SEQUENCE</scope>
</reference>
<protein>
    <submittedName>
        <fullName evidence="1">Uncharacterized protein</fullName>
    </submittedName>
</protein>
<dbReference type="AlphaFoldDB" id="A0A0E9SG68"/>
<proteinExistence type="predicted"/>
<dbReference type="EMBL" id="GBXM01068882">
    <property type="protein sequence ID" value="JAH39695.1"/>
    <property type="molecule type" value="Transcribed_RNA"/>
</dbReference>
<name>A0A0E9SG68_ANGAN</name>
<organism evidence="1">
    <name type="scientific">Anguilla anguilla</name>
    <name type="common">European freshwater eel</name>
    <name type="synonym">Muraena anguilla</name>
    <dbReference type="NCBI Taxonomy" id="7936"/>
    <lineage>
        <taxon>Eukaryota</taxon>
        <taxon>Metazoa</taxon>
        <taxon>Chordata</taxon>
        <taxon>Craniata</taxon>
        <taxon>Vertebrata</taxon>
        <taxon>Euteleostomi</taxon>
        <taxon>Actinopterygii</taxon>
        <taxon>Neopterygii</taxon>
        <taxon>Teleostei</taxon>
        <taxon>Anguilliformes</taxon>
        <taxon>Anguillidae</taxon>
        <taxon>Anguilla</taxon>
    </lineage>
</organism>
<accession>A0A0E9SG68</accession>